<keyword evidence="3" id="KW-1185">Reference proteome</keyword>
<gene>
    <name evidence="2" type="ORF">N7530_008154</name>
</gene>
<dbReference type="EMBL" id="JAPWDO010000005">
    <property type="protein sequence ID" value="KAJ5470797.1"/>
    <property type="molecule type" value="Genomic_DNA"/>
</dbReference>
<evidence type="ECO:0000256" key="1">
    <source>
        <dbReference type="SAM" id="MobiDB-lite"/>
    </source>
</evidence>
<name>A0A9X0BL06_9EURO</name>
<dbReference type="Proteomes" id="UP001147760">
    <property type="component" value="Unassembled WGS sequence"/>
</dbReference>
<dbReference type="OrthoDB" id="3250044at2759"/>
<feature type="region of interest" description="Disordered" evidence="1">
    <location>
        <begin position="1"/>
        <end position="28"/>
    </location>
</feature>
<accession>A0A9X0BL06</accession>
<proteinExistence type="predicted"/>
<protein>
    <submittedName>
        <fullName evidence="2">Uncharacterized protein</fullName>
    </submittedName>
</protein>
<evidence type="ECO:0000313" key="3">
    <source>
        <dbReference type="Proteomes" id="UP001147760"/>
    </source>
</evidence>
<sequence>MSSIPLDCSPTDTRRSQPANAGAKSKNFPLDGCDISQVSDETLTTLFDTAPALHSYEGTRIVRVTHGGTGARPCEANILNLVAECAETIRVPKVYRVLNVEPDEIYGYKCITLMDFIDGVSVEQC</sequence>
<evidence type="ECO:0000313" key="2">
    <source>
        <dbReference type="EMBL" id="KAJ5470797.1"/>
    </source>
</evidence>
<comment type="caution">
    <text evidence="2">The sequence shown here is derived from an EMBL/GenBank/DDBJ whole genome shotgun (WGS) entry which is preliminary data.</text>
</comment>
<dbReference type="AlphaFoldDB" id="A0A9X0BL06"/>
<reference evidence="2" key="1">
    <citation type="submission" date="2022-12" db="EMBL/GenBank/DDBJ databases">
        <authorList>
            <person name="Petersen C."/>
        </authorList>
    </citation>
    <scope>NUCLEOTIDE SEQUENCE</scope>
    <source>
        <strain evidence="2">IBT 17660</strain>
    </source>
</reference>
<organism evidence="2 3">
    <name type="scientific">Penicillium desertorum</name>
    <dbReference type="NCBI Taxonomy" id="1303715"/>
    <lineage>
        <taxon>Eukaryota</taxon>
        <taxon>Fungi</taxon>
        <taxon>Dikarya</taxon>
        <taxon>Ascomycota</taxon>
        <taxon>Pezizomycotina</taxon>
        <taxon>Eurotiomycetes</taxon>
        <taxon>Eurotiomycetidae</taxon>
        <taxon>Eurotiales</taxon>
        <taxon>Aspergillaceae</taxon>
        <taxon>Penicillium</taxon>
    </lineage>
</organism>
<reference evidence="2" key="2">
    <citation type="journal article" date="2023" name="IMA Fungus">
        <title>Comparative genomic study of the Penicillium genus elucidates a diverse pangenome and 15 lateral gene transfer events.</title>
        <authorList>
            <person name="Petersen C."/>
            <person name="Sorensen T."/>
            <person name="Nielsen M.R."/>
            <person name="Sondergaard T.E."/>
            <person name="Sorensen J.L."/>
            <person name="Fitzpatrick D.A."/>
            <person name="Frisvad J.C."/>
            <person name="Nielsen K.L."/>
        </authorList>
    </citation>
    <scope>NUCLEOTIDE SEQUENCE</scope>
    <source>
        <strain evidence="2">IBT 17660</strain>
    </source>
</reference>